<evidence type="ECO:0000313" key="2">
    <source>
        <dbReference type="Proteomes" id="UP000621455"/>
    </source>
</evidence>
<organism evidence="1 2">
    <name type="scientific">Massilia frigida</name>
    <dbReference type="NCBI Taxonomy" id="2609281"/>
    <lineage>
        <taxon>Bacteria</taxon>
        <taxon>Pseudomonadati</taxon>
        <taxon>Pseudomonadota</taxon>
        <taxon>Betaproteobacteria</taxon>
        <taxon>Burkholderiales</taxon>
        <taxon>Oxalobacteraceae</taxon>
        <taxon>Telluria group</taxon>
        <taxon>Massilia</taxon>
    </lineage>
</organism>
<protein>
    <submittedName>
        <fullName evidence="1">Uncharacterized protein</fullName>
    </submittedName>
</protein>
<name>A0ABX0MZW7_9BURK</name>
<dbReference type="Proteomes" id="UP000621455">
    <property type="component" value="Unassembled WGS sequence"/>
</dbReference>
<dbReference type="RefSeq" id="WP_167085476.1">
    <property type="nucleotide sequence ID" value="NZ_WHJG01000003.1"/>
</dbReference>
<evidence type="ECO:0000313" key="1">
    <source>
        <dbReference type="EMBL" id="NHZ78573.1"/>
    </source>
</evidence>
<reference evidence="1 2" key="1">
    <citation type="submission" date="2019-10" db="EMBL/GenBank/DDBJ databases">
        <title>Taxonomy of Antarctic Massilia spp.: description of Massilia rubra sp. nov., Massilia aquatica sp. nov., Massilia mucilaginosa sp. nov., Massilia frigida sp. nov. isolated from streams, lakes and regoliths.</title>
        <authorList>
            <person name="Holochova P."/>
            <person name="Sedlacek I."/>
            <person name="Kralova S."/>
            <person name="Maslanova I."/>
            <person name="Busse H.-J."/>
            <person name="Stankova E."/>
            <person name="Vrbovska V."/>
            <person name="Kovarovic V."/>
            <person name="Bartak M."/>
            <person name="Svec P."/>
            <person name="Pantucek R."/>
        </authorList>
    </citation>
    <scope>NUCLEOTIDE SEQUENCE [LARGE SCALE GENOMIC DNA]</scope>
    <source>
        <strain evidence="1 2">CCM 8695</strain>
    </source>
</reference>
<dbReference type="EMBL" id="WHJG01000003">
    <property type="protein sequence ID" value="NHZ78573.1"/>
    <property type="molecule type" value="Genomic_DNA"/>
</dbReference>
<keyword evidence="2" id="KW-1185">Reference proteome</keyword>
<accession>A0ABX0MZW7</accession>
<proteinExistence type="predicted"/>
<sequence length="274" mass="28513">MRRRFGQSLRVGVAPGAVALLKTSRWGGRAPELVGELAFDGGSHPEAIGVALRQLLQGAGCTSWPVTIVLADELVRIWQVAPPAGSARLADLEAAAALRFQTLFGEPTGAWTLSAGWDPAQAFLAAALPRHLLALIEQVCAAQRAPIVELVPQFVAGFNQWRGALKAGAWYGLVQQRVLTLGMIDGGAIRAVRASALPDGADLDWLAAHVAREALRLNLAAPARLAVSGHAPATWNKGASHATLACHLLGQGQGQGQGAGWSDCARLAATGSLS</sequence>
<comment type="caution">
    <text evidence="1">The sequence shown here is derived from an EMBL/GenBank/DDBJ whole genome shotgun (WGS) entry which is preliminary data.</text>
</comment>
<gene>
    <name evidence="1" type="ORF">F2P44_04645</name>
</gene>